<evidence type="ECO:0000313" key="3">
    <source>
        <dbReference type="Proteomes" id="UP000625711"/>
    </source>
</evidence>
<evidence type="ECO:0000313" key="2">
    <source>
        <dbReference type="EMBL" id="KAF7285476.1"/>
    </source>
</evidence>
<reference evidence="2" key="1">
    <citation type="submission" date="2020-08" db="EMBL/GenBank/DDBJ databases">
        <title>Genome sequencing and assembly of the red palm weevil Rhynchophorus ferrugineus.</title>
        <authorList>
            <person name="Dias G.B."/>
            <person name="Bergman C.M."/>
            <person name="Manee M."/>
        </authorList>
    </citation>
    <scope>NUCLEOTIDE SEQUENCE</scope>
    <source>
        <strain evidence="2">AA-2017</strain>
        <tissue evidence="2">Whole larva</tissue>
    </source>
</reference>
<dbReference type="Proteomes" id="UP000625711">
    <property type="component" value="Unassembled WGS sequence"/>
</dbReference>
<feature type="compositionally biased region" description="Basic residues" evidence="1">
    <location>
        <begin position="10"/>
        <end position="20"/>
    </location>
</feature>
<proteinExistence type="predicted"/>
<feature type="region of interest" description="Disordered" evidence="1">
    <location>
        <begin position="1"/>
        <end position="62"/>
    </location>
</feature>
<sequence length="87" mass="9979">MAREAPAKKDSKKRSKKKKTRETSCNRNTTKKEPEVCLNNEDVCKGNSNDNQETSEEIKPVEDTEVSTVKIIELPDNYDTVYESKQK</sequence>
<gene>
    <name evidence="2" type="ORF">GWI33_010574</name>
</gene>
<keyword evidence="3" id="KW-1185">Reference proteome</keyword>
<dbReference type="AlphaFoldDB" id="A0A834MJK6"/>
<protein>
    <submittedName>
        <fullName evidence="2">Uncharacterized protein</fullName>
    </submittedName>
</protein>
<accession>A0A834MJK6</accession>
<name>A0A834MJK6_RHYFE</name>
<organism evidence="2 3">
    <name type="scientific">Rhynchophorus ferrugineus</name>
    <name type="common">Red palm weevil</name>
    <name type="synonym">Curculio ferrugineus</name>
    <dbReference type="NCBI Taxonomy" id="354439"/>
    <lineage>
        <taxon>Eukaryota</taxon>
        <taxon>Metazoa</taxon>
        <taxon>Ecdysozoa</taxon>
        <taxon>Arthropoda</taxon>
        <taxon>Hexapoda</taxon>
        <taxon>Insecta</taxon>
        <taxon>Pterygota</taxon>
        <taxon>Neoptera</taxon>
        <taxon>Endopterygota</taxon>
        <taxon>Coleoptera</taxon>
        <taxon>Polyphaga</taxon>
        <taxon>Cucujiformia</taxon>
        <taxon>Curculionidae</taxon>
        <taxon>Dryophthorinae</taxon>
        <taxon>Rhynchophorus</taxon>
    </lineage>
</organism>
<comment type="caution">
    <text evidence="2">The sequence shown here is derived from an EMBL/GenBank/DDBJ whole genome shotgun (WGS) entry which is preliminary data.</text>
</comment>
<dbReference type="EMBL" id="JAACXV010000053">
    <property type="protein sequence ID" value="KAF7285476.1"/>
    <property type="molecule type" value="Genomic_DNA"/>
</dbReference>
<evidence type="ECO:0000256" key="1">
    <source>
        <dbReference type="SAM" id="MobiDB-lite"/>
    </source>
</evidence>